<keyword evidence="2" id="KW-1185">Reference proteome</keyword>
<dbReference type="KEGG" id="pbu:L21SP3_01099"/>
<dbReference type="AlphaFoldDB" id="A0A1Q2HPX1"/>
<dbReference type="RefSeq" id="WP_077539866.1">
    <property type="nucleotide sequence ID" value="NZ_CP019633.1"/>
</dbReference>
<dbReference type="Proteomes" id="UP000188273">
    <property type="component" value="Chromosome"/>
</dbReference>
<dbReference type="OrthoDB" id="6699749at2"/>
<dbReference type="EMBL" id="CP019633">
    <property type="protein sequence ID" value="AQQ09296.1"/>
    <property type="molecule type" value="Genomic_DNA"/>
</dbReference>
<accession>A0A1Q2HPX1</accession>
<reference evidence="2" key="1">
    <citation type="submission" date="2017-02" db="EMBL/GenBank/DDBJ databases">
        <title>Comparative genomics and description of representatives of a novel lineage of planctomycetes thriving in anoxic sediments.</title>
        <authorList>
            <person name="Spring S."/>
            <person name="Bunk B."/>
            <person name="Sproer C."/>
            <person name="Klenk H.-P."/>
        </authorList>
    </citation>
    <scope>NUCLEOTIDE SEQUENCE [LARGE SCALE GENOMIC DNA]</scope>
    <source>
        <strain evidence="2">L21-RPul-D3</strain>
    </source>
</reference>
<evidence type="ECO:0008006" key="3">
    <source>
        <dbReference type="Google" id="ProtNLM"/>
    </source>
</evidence>
<protein>
    <recommendedName>
        <fullName evidence="3">ParB/Sulfiredoxin domain-containing protein</fullName>
    </recommendedName>
</protein>
<sequence length="243" mass="27761">MKFLKSSETYKLDPKDLASLPVHPDADRLEGRFSEDFAVLIGNAQKGEADFLVKGKAKAFKAAENGIEYVPARIAFKNNMPRFLSILSMFKFARKKFKYSSAGIYHISAKEIRMMGIERGIRTKENAYGIRNPKWRIPESKRAGKYEELSKQIREQGYKDEHPISIMVCRSFGVLDTLDQGHHRISICLEQGVDRIAVEFRAVSKPPLVFALLLWLPAKAKRIITKIQNDKQINFHSNKSSMI</sequence>
<dbReference type="STRING" id="1940790.L21SP3_01099"/>
<evidence type="ECO:0000313" key="2">
    <source>
        <dbReference type="Proteomes" id="UP000188273"/>
    </source>
</evidence>
<proteinExistence type="predicted"/>
<organism evidence="1 2">
    <name type="scientific">Sedimentisphaera cyanobacteriorum</name>
    <dbReference type="NCBI Taxonomy" id="1940790"/>
    <lineage>
        <taxon>Bacteria</taxon>
        <taxon>Pseudomonadati</taxon>
        <taxon>Planctomycetota</taxon>
        <taxon>Phycisphaerae</taxon>
        <taxon>Sedimentisphaerales</taxon>
        <taxon>Sedimentisphaeraceae</taxon>
        <taxon>Sedimentisphaera</taxon>
    </lineage>
</organism>
<gene>
    <name evidence="1" type="ORF">L21SP3_01099</name>
</gene>
<evidence type="ECO:0000313" key="1">
    <source>
        <dbReference type="EMBL" id="AQQ09296.1"/>
    </source>
</evidence>
<name>A0A1Q2HPX1_9BACT</name>